<dbReference type="RefSeq" id="WP_124277487.1">
    <property type="nucleotide sequence ID" value="NZ_RDBM01000037.1"/>
</dbReference>
<dbReference type="Pfam" id="PF19054">
    <property type="entry name" value="DUF5753"/>
    <property type="match status" value="1"/>
</dbReference>
<comment type="caution">
    <text evidence="2">The sequence shown here is derived from an EMBL/GenBank/DDBJ whole genome shotgun (WGS) entry which is preliminary data.</text>
</comment>
<dbReference type="AlphaFoldDB" id="A0A652KJA2"/>
<dbReference type="GO" id="GO:0003677">
    <property type="term" value="F:DNA binding"/>
    <property type="evidence" value="ECO:0007669"/>
    <property type="project" value="InterPro"/>
</dbReference>
<dbReference type="InterPro" id="IPR043917">
    <property type="entry name" value="DUF5753"/>
</dbReference>
<dbReference type="SUPFAM" id="SSF47413">
    <property type="entry name" value="lambda repressor-like DNA-binding domains"/>
    <property type="match status" value="1"/>
</dbReference>
<evidence type="ECO:0000259" key="1">
    <source>
        <dbReference type="PROSITE" id="PS50943"/>
    </source>
</evidence>
<dbReference type="Pfam" id="PF13560">
    <property type="entry name" value="HTH_31"/>
    <property type="match status" value="1"/>
</dbReference>
<feature type="domain" description="HTH cro/C1-type" evidence="1">
    <location>
        <begin position="21"/>
        <end position="54"/>
    </location>
</feature>
<reference evidence="2" key="1">
    <citation type="submission" date="2018-10" db="EMBL/GenBank/DDBJ databases">
        <authorList>
            <person name="Hariharan J."/>
            <person name="Choudoir M.J."/>
            <person name="Diebold P."/>
            <person name="Panke-Buisse K."/>
            <person name="Campbell A.N."/>
            <person name="Buckley D.H."/>
        </authorList>
    </citation>
    <scope>NUCLEOTIDE SEQUENCE</scope>
    <source>
        <strain evidence="2">Gb1</strain>
    </source>
</reference>
<dbReference type="PROSITE" id="PS50943">
    <property type="entry name" value="HTH_CROC1"/>
    <property type="match status" value="1"/>
</dbReference>
<evidence type="ECO:0000313" key="2">
    <source>
        <dbReference type="EMBL" id="TXS23690.1"/>
    </source>
</evidence>
<sequence length="275" mass="31314">MTDPSADVDEESGRAALGRALRYLRERSGKSLSELAGETRYDKSYLYRLEVGQRLSKLAVMEDLDRHYESGGLLVQLWKVARREVFKDRYKEFMRLENQARIMWMYQLAVPGLLQTEEYAREVLSAAQTTEANSDLVEEQVAARMSRQEILHRNPAPQIRVILDEVALRRRTADPKAWTDQLTHLLDVARLSSVVMQVLPFSAGVHGLMGSHLWLMWEPNGSPVAYVEGNGFGELIDDADKITDYRLSYDRIRDLALSPSDSLAFVQGVSKEHQS</sequence>
<gene>
    <name evidence="2" type="ORF">EAO74_24285</name>
</gene>
<protein>
    <submittedName>
        <fullName evidence="2">XRE family transcriptional regulator</fullName>
    </submittedName>
</protein>
<proteinExistence type="predicted"/>
<dbReference type="EMBL" id="RDBM01000037">
    <property type="protein sequence ID" value="TXS23690.1"/>
    <property type="molecule type" value="Genomic_DNA"/>
</dbReference>
<dbReference type="InterPro" id="IPR010982">
    <property type="entry name" value="Lambda_DNA-bd_dom_sf"/>
</dbReference>
<name>A0A652KJA2_9ACTN</name>
<dbReference type="InterPro" id="IPR001387">
    <property type="entry name" value="Cro/C1-type_HTH"/>
</dbReference>
<dbReference type="Gene3D" id="1.10.260.40">
    <property type="entry name" value="lambda repressor-like DNA-binding domains"/>
    <property type="match status" value="1"/>
</dbReference>
<dbReference type="CDD" id="cd00093">
    <property type="entry name" value="HTH_XRE"/>
    <property type="match status" value="1"/>
</dbReference>
<organism evidence="2">
    <name type="scientific">Streptomyces sp. gb1(2016)</name>
    <dbReference type="NCBI Taxonomy" id="1828321"/>
    <lineage>
        <taxon>Bacteria</taxon>
        <taxon>Bacillati</taxon>
        <taxon>Actinomycetota</taxon>
        <taxon>Actinomycetes</taxon>
        <taxon>Kitasatosporales</taxon>
        <taxon>Streptomycetaceae</taxon>
        <taxon>Streptomyces</taxon>
    </lineage>
</organism>
<accession>A0A652KJA2</accession>
<dbReference type="SMART" id="SM00530">
    <property type="entry name" value="HTH_XRE"/>
    <property type="match status" value="1"/>
</dbReference>